<reference evidence="2" key="1">
    <citation type="journal article" date="2019" name="Int. J. Syst. Evol. Microbiol.">
        <title>The Global Catalogue of Microorganisms (GCM) 10K type strain sequencing project: providing services to taxonomists for standard genome sequencing and annotation.</title>
        <authorList>
            <consortium name="The Broad Institute Genomics Platform"/>
            <consortium name="The Broad Institute Genome Sequencing Center for Infectious Disease"/>
            <person name="Wu L."/>
            <person name="Ma J."/>
        </authorList>
    </citation>
    <scope>NUCLEOTIDE SEQUENCE [LARGE SCALE GENOMIC DNA]</scope>
    <source>
        <strain evidence="2">CCUG 43117</strain>
    </source>
</reference>
<name>A0ABW0NZ46_9HYPH</name>
<keyword evidence="2" id="KW-1185">Reference proteome</keyword>
<protein>
    <submittedName>
        <fullName evidence="1">Uncharacterized protein</fullName>
    </submittedName>
</protein>
<sequence>MRPSIRVTFEDWCDSAQYWHRNLQCLPPVGSTVVFDTAPKGVRHEITSIEHRIGSEHRIIAYVRQIRFLPEAPATL</sequence>
<dbReference type="Proteomes" id="UP001596060">
    <property type="component" value="Unassembled WGS sequence"/>
</dbReference>
<dbReference type="EMBL" id="JBHSLU010000017">
    <property type="protein sequence ID" value="MFC5505410.1"/>
    <property type="molecule type" value="Genomic_DNA"/>
</dbReference>
<gene>
    <name evidence="1" type="ORF">ACFPN9_09080</name>
</gene>
<evidence type="ECO:0000313" key="1">
    <source>
        <dbReference type="EMBL" id="MFC5505410.1"/>
    </source>
</evidence>
<evidence type="ECO:0000313" key="2">
    <source>
        <dbReference type="Proteomes" id="UP001596060"/>
    </source>
</evidence>
<dbReference type="RefSeq" id="WP_068308315.1">
    <property type="nucleotide sequence ID" value="NZ_JBHSLU010000017.1"/>
</dbReference>
<proteinExistence type="predicted"/>
<comment type="caution">
    <text evidence="1">The sequence shown here is derived from an EMBL/GenBank/DDBJ whole genome shotgun (WGS) entry which is preliminary data.</text>
</comment>
<accession>A0ABW0NZ46</accession>
<organism evidence="1 2">
    <name type="scientific">Bosea massiliensis</name>
    <dbReference type="NCBI Taxonomy" id="151419"/>
    <lineage>
        <taxon>Bacteria</taxon>
        <taxon>Pseudomonadati</taxon>
        <taxon>Pseudomonadota</taxon>
        <taxon>Alphaproteobacteria</taxon>
        <taxon>Hyphomicrobiales</taxon>
        <taxon>Boseaceae</taxon>
        <taxon>Bosea</taxon>
    </lineage>
</organism>